<dbReference type="Proteomes" id="UP001218218">
    <property type="component" value="Unassembled WGS sequence"/>
</dbReference>
<comment type="caution">
    <text evidence="1">The sequence shown here is derived from an EMBL/GenBank/DDBJ whole genome shotgun (WGS) entry which is preliminary data.</text>
</comment>
<accession>A0AAD6Z805</accession>
<evidence type="ECO:0000313" key="2">
    <source>
        <dbReference type="Proteomes" id="UP001218218"/>
    </source>
</evidence>
<evidence type="ECO:0000313" key="1">
    <source>
        <dbReference type="EMBL" id="KAJ7310728.1"/>
    </source>
</evidence>
<name>A0AAD6Z805_9AGAR</name>
<sequence length="176" mass="19757">MEKCCNDAMQKLKNGCVVCWARGFHNWNTDFYNNCKEPCIHDSDDGWNAFKNAFEMGGGWCWGCLMPQKKKGGSHIFTTNCEVRNIMKPAVYAYAMHNKKRPGVSECPVVSNGALASSPVGILLTGATATPAHFAAWCLLEQPQPPPFINVHHLFLWLIFQRKLLPVPPELAQFFL</sequence>
<proteinExistence type="predicted"/>
<reference evidence="1" key="1">
    <citation type="submission" date="2023-03" db="EMBL/GenBank/DDBJ databases">
        <title>Massive genome expansion in bonnet fungi (Mycena s.s.) driven by repeated elements and novel gene families across ecological guilds.</title>
        <authorList>
            <consortium name="Lawrence Berkeley National Laboratory"/>
            <person name="Harder C.B."/>
            <person name="Miyauchi S."/>
            <person name="Viragh M."/>
            <person name="Kuo A."/>
            <person name="Thoen E."/>
            <person name="Andreopoulos B."/>
            <person name="Lu D."/>
            <person name="Skrede I."/>
            <person name="Drula E."/>
            <person name="Henrissat B."/>
            <person name="Morin E."/>
            <person name="Kohler A."/>
            <person name="Barry K."/>
            <person name="LaButti K."/>
            <person name="Morin E."/>
            <person name="Salamov A."/>
            <person name="Lipzen A."/>
            <person name="Mereny Z."/>
            <person name="Hegedus B."/>
            <person name="Baldrian P."/>
            <person name="Stursova M."/>
            <person name="Weitz H."/>
            <person name="Taylor A."/>
            <person name="Grigoriev I.V."/>
            <person name="Nagy L.G."/>
            <person name="Martin F."/>
            <person name="Kauserud H."/>
        </authorList>
    </citation>
    <scope>NUCLEOTIDE SEQUENCE</scope>
    <source>
        <strain evidence="1">CBHHK002</strain>
    </source>
</reference>
<dbReference type="AlphaFoldDB" id="A0AAD6Z805"/>
<protein>
    <submittedName>
        <fullName evidence="1">Uncharacterized protein</fullName>
    </submittedName>
</protein>
<keyword evidence="2" id="KW-1185">Reference proteome</keyword>
<organism evidence="1 2">
    <name type="scientific">Mycena albidolilacea</name>
    <dbReference type="NCBI Taxonomy" id="1033008"/>
    <lineage>
        <taxon>Eukaryota</taxon>
        <taxon>Fungi</taxon>
        <taxon>Dikarya</taxon>
        <taxon>Basidiomycota</taxon>
        <taxon>Agaricomycotina</taxon>
        <taxon>Agaricomycetes</taxon>
        <taxon>Agaricomycetidae</taxon>
        <taxon>Agaricales</taxon>
        <taxon>Marasmiineae</taxon>
        <taxon>Mycenaceae</taxon>
        <taxon>Mycena</taxon>
    </lineage>
</organism>
<dbReference type="EMBL" id="JARIHO010000078">
    <property type="protein sequence ID" value="KAJ7310728.1"/>
    <property type="molecule type" value="Genomic_DNA"/>
</dbReference>
<gene>
    <name evidence="1" type="ORF">DFH08DRAFT_1088107</name>
</gene>